<sequence length="118" mass="13353">MRRSWTGRDHGVNDLPGAAQIEKGLKLLDKKDVWRILATAIRPAFTPTNLKARLDEVSFRRNMIVHEADLTRLDRPQSVKREAIKGSSEVKADLDWLQSFIVLHQCTGHPVTGPCSLR</sequence>
<dbReference type="Proteomes" id="UP001571476">
    <property type="component" value="Unassembled WGS sequence"/>
</dbReference>
<organism evidence="1 2">
    <name type="scientific">Streptomyces aureus</name>
    <dbReference type="NCBI Taxonomy" id="193461"/>
    <lineage>
        <taxon>Bacteria</taxon>
        <taxon>Bacillati</taxon>
        <taxon>Actinomycetota</taxon>
        <taxon>Actinomycetes</taxon>
        <taxon>Kitasatosporales</taxon>
        <taxon>Streptomycetaceae</taxon>
        <taxon>Streptomyces</taxon>
    </lineage>
</organism>
<comment type="caution">
    <text evidence="1">The sequence shown here is derived from an EMBL/GenBank/DDBJ whole genome shotgun (WGS) entry which is preliminary data.</text>
</comment>
<evidence type="ECO:0000313" key="2">
    <source>
        <dbReference type="Proteomes" id="UP001571476"/>
    </source>
</evidence>
<proteinExistence type="predicted"/>
<name>A0ABV4SZC3_9ACTN</name>
<dbReference type="RefSeq" id="WP_372567411.1">
    <property type="nucleotide sequence ID" value="NZ_JBGOSP010000067.1"/>
</dbReference>
<evidence type="ECO:0008006" key="3">
    <source>
        <dbReference type="Google" id="ProtNLM"/>
    </source>
</evidence>
<accession>A0ABV4SZC3</accession>
<keyword evidence="2" id="KW-1185">Reference proteome</keyword>
<gene>
    <name evidence="1" type="ORF">ACEG43_47235</name>
</gene>
<reference evidence="1 2" key="1">
    <citation type="submission" date="2024-08" db="EMBL/GenBank/DDBJ databases">
        <title>Genome sequence of Streptomyces aureus CACIA-1.46HGO.</title>
        <authorList>
            <person name="Evangelista-Martinez Z."/>
        </authorList>
    </citation>
    <scope>NUCLEOTIDE SEQUENCE [LARGE SCALE GENOMIC DNA]</scope>
    <source>
        <strain evidence="1 2">CACIA-1.46HGO</strain>
    </source>
</reference>
<dbReference type="EMBL" id="JBGOSP010000067">
    <property type="protein sequence ID" value="MFA3843605.1"/>
    <property type="molecule type" value="Genomic_DNA"/>
</dbReference>
<evidence type="ECO:0000313" key="1">
    <source>
        <dbReference type="EMBL" id="MFA3843605.1"/>
    </source>
</evidence>
<protein>
    <recommendedName>
        <fullName evidence="3">RiboL-PSP-HEPN domain-containing protein</fullName>
    </recommendedName>
</protein>